<dbReference type="EMBL" id="WBNL01000248">
    <property type="protein sequence ID" value="NXE64091.1"/>
    <property type="molecule type" value="Genomic_DNA"/>
</dbReference>
<evidence type="ECO:0000256" key="6">
    <source>
        <dbReference type="SAM" id="Phobius"/>
    </source>
</evidence>
<keyword evidence="6" id="KW-0812">Transmembrane</keyword>
<dbReference type="PROSITE" id="PS50986">
    <property type="entry name" value="MANSC"/>
    <property type="match status" value="1"/>
</dbReference>
<evidence type="ECO:0000259" key="8">
    <source>
        <dbReference type="PROSITE" id="PS50986"/>
    </source>
</evidence>
<evidence type="ECO:0000256" key="3">
    <source>
        <dbReference type="ARBA" id="ARBA00023136"/>
    </source>
</evidence>
<dbReference type="GO" id="GO:0060429">
    <property type="term" value="P:epithelium development"/>
    <property type="evidence" value="ECO:0007669"/>
    <property type="project" value="TreeGrafter"/>
</dbReference>
<keyword evidence="6" id="KW-1133">Transmembrane helix</keyword>
<name>A0A852A595_CALOR</name>
<feature type="chain" id="PRO_5033039148" evidence="7">
    <location>
        <begin position="25"/>
        <end position="348"/>
    </location>
</feature>
<dbReference type="GO" id="GO:0005886">
    <property type="term" value="C:plasma membrane"/>
    <property type="evidence" value="ECO:0007669"/>
    <property type="project" value="TreeGrafter"/>
</dbReference>
<dbReference type="GO" id="GO:0004867">
    <property type="term" value="F:serine-type endopeptidase inhibitor activity"/>
    <property type="evidence" value="ECO:0007669"/>
    <property type="project" value="TreeGrafter"/>
</dbReference>
<dbReference type="AlphaFoldDB" id="A0A852A595"/>
<keyword evidence="3 6" id="KW-0472">Membrane</keyword>
<dbReference type="SMART" id="SM00765">
    <property type="entry name" value="MANEC"/>
    <property type="match status" value="1"/>
</dbReference>
<sequence>MAGLLAAAQALLLLLLGLPGPSRCPCSPTAFYRDCWIRRFPGLLLDLRESRRRGAQLLRGYAETSPQQCGRSCCLLRNVSCNLAVFYHGAIHGNRNCLHMSCPALESCILKAGVDVILYNITTGIDPDLLIFEKLKSQEPNAYSSASKSERQHSTKTPEGGRGQHHNGTASGSPLLRAPPAATSHGLPANTPSPSWNLTVQRTEGIAYSRAQTSPAAIAFAERTSSRSVITSSAKTAHSALSPKPAQMFSHVPTPPRLNSSKQHLNETKGSSGRNSTSDNEAAAWEAAALGVWLIPVVLCSSLLCLCCCTVALTAGRCSYRRGHYKPVRTRTTMSRLLIKHAPVRGNL</sequence>
<feature type="non-terminal residue" evidence="9">
    <location>
        <position position="348"/>
    </location>
</feature>
<proteinExistence type="predicted"/>
<evidence type="ECO:0000256" key="1">
    <source>
        <dbReference type="ARBA" id="ARBA00004370"/>
    </source>
</evidence>
<reference evidence="9" key="1">
    <citation type="submission" date="2019-09" db="EMBL/GenBank/DDBJ databases">
        <title>Bird 10,000 Genomes (B10K) Project - Family phase.</title>
        <authorList>
            <person name="Zhang G."/>
        </authorList>
    </citation>
    <scope>NUCLEOTIDE SEQUENCE</scope>
    <source>
        <strain evidence="9">B10K-DU-015-28</strain>
        <tissue evidence="9">Muscle</tissue>
    </source>
</reference>
<dbReference type="GO" id="GO:0030198">
    <property type="term" value="P:extracellular matrix organization"/>
    <property type="evidence" value="ECO:0007669"/>
    <property type="project" value="TreeGrafter"/>
</dbReference>
<feature type="compositionally biased region" description="Polar residues" evidence="5">
    <location>
        <begin position="257"/>
        <end position="278"/>
    </location>
</feature>
<feature type="region of interest" description="Disordered" evidence="5">
    <location>
        <begin position="231"/>
        <end position="278"/>
    </location>
</feature>
<evidence type="ECO:0000256" key="7">
    <source>
        <dbReference type="SAM" id="SignalP"/>
    </source>
</evidence>
<gene>
    <name evidence="9" type="primary">Mansc4</name>
    <name evidence="9" type="ORF">CALORN_R12534</name>
</gene>
<dbReference type="Pfam" id="PF07502">
    <property type="entry name" value="MANEC"/>
    <property type="match status" value="1"/>
</dbReference>
<accession>A0A852A595</accession>
<dbReference type="PANTHER" id="PTHR46750">
    <property type="entry name" value="KUNITZ-TYPE PROTEASE INHIBITOR 1"/>
    <property type="match status" value="1"/>
</dbReference>
<keyword evidence="2 7" id="KW-0732">Signal</keyword>
<protein>
    <submittedName>
        <fullName evidence="9">MANS4 protein</fullName>
    </submittedName>
</protein>
<organism evidence="9 10">
    <name type="scientific">Calcarius ornatus</name>
    <name type="common">Chestnut-collared longspur</name>
    <dbReference type="NCBI Taxonomy" id="198940"/>
    <lineage>
        <taxon>Eukaryota</taxon>
        <taxon>Metazoa</taxon>
        <taxon>Chordata</taxon>
        <taxon>Craniata</taxon>
        <taxon>Vertebrata</taxon>
        <taxon>Euteleostomi</taxon>
        <taxon>Archelosauria</taxon>
        <taxon>Archosauria</taxon>
        <taxon>Dinosauria</taxon>
        <taxon>Saurischia</taxon>
        <taxon>Theropoda</taxon>
        <taxon>Coelurosauria</taxon>
        <taxon>Aves</taxon>
        <taxon>Neognathae</taxon>
        <taxon>Neoaves</taxon>
        <taxon>Telluraves</taxon>
        <taxon>Australaves</taxon>
        <taxon>Passeriformes</taxon>
        <taxon>Passeroidea</taxon>
        <taxon>Fringillidae</taxon>
        <taxon>Emberizinae</taxon>
        <taxon>Emberizini</taxon>
        <taxon>Calcarius</taxon>
    </lineage>
</organism>
<feature type="transmembrane region" description="Helical" evidence="6">
    <location>
        <begin position="290"/>
        <end position="316"/>
    </location>
</feature>
<comment type="caution">
    <text evidence="9">The sequence shown here is derived from an EMBL/GenBank/DDBJ whole genome shotgun (WGS) entry which is preliminary data.</text>
</comment>
<feature type="region of interest" description="Disordered" evidence="5">
    <location>
        <begin position="142"/>
        <end position="197"/>
    </location>
</feature>
<comment type="subcellular location">
    <subcellularLocation>
        <location evidence="1">Membrane</location>
    </subcellularLocation>
</comment>
<dbReference type="Proteomes" id="UP000603627">
    <property type="component" value="Unassembled WGS sequence"/>
</dbReference>
<feature type="domain" description="MANSC" evidence="8">
    <location>
        <begin position="39"/>
        <end position="119"/>
    </location>
</feature>
<dbReference type="GO" id="GO:0008544">
    <property type="term" value="P:epidermis development"/>
    <property type="evidence" value="ECO:0007669"/>
    <property type="project" value="TreeGrafter"/>
</dbReference>
<evidence type="ECO:0000313" key="9">
    <source>
        <dbReference type="EMBL" id="NXE64091.1"/>
    </source>
</evidence>
<dbReference type="InterPro" id="IPR013980">
    <property type="entry name" value="MANSC_dom"/>
</dbReference>
<dbReference type="InterPro" id="IPR011106">
    <property type="entry name" value="MANSC_N"/>
</dbReference>
<evidence type="ECO:0000256" key="2">
    <source>
        <dbReference type="ARBA" id="ARBA00022729"/>
    </source>
</evidence>
<evidence type="ECO:0000256" key="4">
    <source>
        <dbReference type="ARBA" id="ARBA00023180"/>
    </source>
</evidence>
<evidence type="ECO:0000256" key="5">
    <source>
        <dbReference type="SAM" id="MobiDB-lite"/>
    </source>
</evidence>
<keyword evidence="4" id="KW-0325">Glycoprotein</keyword>
<dbReference type="PANTHER" id="PTHR46750:SF2">
    <property type="entry name" value="MANSC DOMAIN-CONTAINING PROTEIN 4"/>
    <property type="match status" value="1"/>
</dbReference>
<feature type="non-terminal residue" evidence="9">
    <location>
        <position position="1"/>
    </location>
</feature>
<evidence type="ECO:0000313" key="10">
    <source>
        <dbReference type="Proteomes" id="UP000603627"/>
    </source>
</evidence>
<keyword evidence="10" id="KW-1185">Reference proteome</keyword>
<feature type="signal peptide" evidence="7">
    <location>
        <begin position="1"/>
        <end position="24"/>
    </location>
</feature>